<organism evidence="5 6">
    <name type="scientific">Adineta steineri</name>
    <dbReference type="NCBI Taxonomy" id="433720"/>
    <lineage>
        <taxon>Eukaryota</taxon>
        <taxon>Metazoa</taxon>
        <taxon>Spiralia</taxon>
        <taxon>Gnathifera</taxon>
        <taxon>Rotifera</taxon>
        <taxon>Eurotatoria</taxon>
        <taxon>Bdelloidea</taxon>
        <taxon>Adinetida</taxon>
        <taxon>Adinetidae</taxon>
        <taxon>Adineta</taxon>
    </lineage>
</organism>
<feature type="domain" description="Reverse transcriptase" evidence="3">
    <location>
        <begin position="660"/>
        <end position="909"/>
    </location>
</feature>
<dbReference type="Proteomes" id="UP000663845">
    <property type="component" value="Unassembled WGS sequence"/>
</dbReference>
<sequence length="1462" mass="173594">MNRQDSVPISNQQPQRKKCHGNRQDQRFRRKCRAQGMNAKLIEKKLARRKQIQNKKNSTKNNVTNTSNNTVNVPVSTMTNLSKRKRDLSLQALNTTNQIIGKSTSSISLAQPLMKKTKKENNKIIIDSSIIVIDNNIMNTNYRRPLYLIQSPPLLFKKLGTRLKYFLNKEHEQKLIYIRLDLFDQHYYLQVYQHLWQSYLDIGLQQHIWPDELYKMANTTTDTQLCHKYLLNYLEYLKKLFYQCQLELDKQSQTCPITGLSLEQIDHCLKEYVHSERNYLSTRNNNQLIKFKETIHEKDLYKTIATYQLSINLTEYINKLITIRQQQGEIWKDYLMLEMRILCKFLPENFGYLEHFIGSIIYLPLNNDQRSIELKNKRYKFIQEAKRAWLNIFFNAYEYQLQKYEQQYENEFKQLEIQLLNRVTIDGSSILNKINEYLTYRTNRLKQDISKKISSSRGILLKNRQRSSSTKNMIGVSPEPYLDLIKNPFNRLQWNQLTLGPSYIRLNQSAIRPHKQQIKEIEKEHKEIYNKIERHLIRNQGIPLGASVFKQYSTNLRNYLQHSYFIPLQYKDYIQAQQQARIATSIRILIQKQNLIIRLTDKGHNFYIGSTIDFEKKAQKFFSDTKAFKELSDNPFNEIFNKVIQLLNKLRRNDRIRQWHYNEMMPDRKKCELSHLYFNPKTHKDDIPVRPIENTIHASTTNISKFLDRILQPIFNDKCKDTIIIDGASLIDGLDKYTKKGLFKSSTLFCTFDIHNLYTMLPQEESLKILIEFLNVHGYTKVTGIDPITIKELASIVLQENVFVYGKKFYKQTTGGAMGSSFTLTLANIFMWKWQKEFVRHQDITCEFYGRYIDDIFMTWNRSEKELRKLLDQANTWHPNIRLDYKIGQSLPFLDVLLTNNNGILSTSVYHKPAAEPYVTPFISDHPRHVFKNIVQNALTKAVRYSSTYQAFQNEQLYIKLMLLYNGYPFTFIDQQFRKFSIEHISSSSSSPFLPIICNQQQFIHTRQNILRKPTRQQSQIAISIATTDLDNKSTNENVLHTTPILRTEANKDTQLNKNIIVHYTHEKRFHSFKRDMHRILDDTFETQLNKDIKLIVGNRNRRNTQNELIRKRPKKSLLQNRVPKNNFYILRNKEMAQLINGEIVLMSLLDSLRLPEGRKKHKTLQQKQRQWRKNQQRHQLNKDLSSLPKFTLDQPYDIIFINYMTAFFVLLDLIERVRRTKYFTIDTETDDYSKKPALIQLQLIHLKINNHFKEEEEAIKSTIIIFEMCQLPLKTSIIYPFIQKLFDVIFHPSNIFLTWGNETNEMLKFQEYEFVNSLPLTSLHIINVQQKFKNWYNNTYKHGNDCPTIAVYYNHNNIDDSPHCTCIYRPYKNPDNSWSLQMAISTIYNQFLDKSWTRSNWGQGLDIRLYLNLKFNTLNYNVKSSLTSEQERIQLKLVNYAIDDCFAVTKLAFKIGHYLFK</sequence>
<dbReference type="InterPro" id="IPR058912">
    <property type="entry name" value="HTH_animal"/>
</dbReference>
<dbReference type="Pfam" id="PF26215">
    <property type="entry name" value="HTH_animal"/>
    <property type="match status" value="1"/>
</dbReference>
<keyword evidence="1" id="KW-0175">Coiled coil</keyword>
<protein>
    <recommendedName>
        <fullName evidence="3">Reverse transcriptase domain-containing protein</fullName>
    </recommendedName>
</protein>
<dbReference type="PROSITE" id="PS50878">
    <property type="entry name" value="RT_POL"/>
    <property type="match status" value="1"/>
</dbReference>
<evidence type="ECO:0000313" key="5">
    <source>
        <dbReference type="EMBL" id="CAF3554068.1"/>
    </source>
</evidence>
<reference evidence="5" key="1">
    <citation type="submission" date="2021-02" db="EMBL/GenBank/DDBJ databases">
        <authorList>
            <person name="Nowell W R."/>
        </authorList>
    </citation>
    <scope>NUCLEOTIDE SEQUENCE</scope>
</reference>
<evidence type="ECO:0000313" key="6">
    <source>
        <dbReference type="Proteomes" id="UP000663844"/>
    </source>
</evidence>
<feature type="region of interest" description="Disordered" evidence="2">
    <location>
        <begin position="1"/>
        <end position="28"/>
    </location>
</feature>
<proteinExistence type="predicted"/>
<dbReference type="PANTHER" id="PTHR21301">
    <property type="entry name" value="REVERSE TRANSCRIPTASE"/>
    <property type="match status" value="1"/>
</dbReference>
<dbReference type="EMBL" id="CAJOAZ010000151">
    <property type="protein sequence ID" value="CAF3554068.1"/>
    <property type="molecule type" value="Genomic_DNA"/>
</dbReference>
<gene>
    <name evidence="4" type="ORF">JYZ213_LOCUS43595</name>
    <name evidence="5" type="ORF">OXD698_LOCUS4078</name>
</gene>
<accession>A0A818KC61</accession>
<evidence type="ECO:0000313" key="4">
    <source>
        <dbReference type="EMBL" id="CAF1503053.1"/>
    </source>
</evidence>
<feature type="coiled-coil region" evidence="1">
    <location>
        <begin position="394"/>
        <end position="421"/>
    </location>
</feature>
<feature type="compositionally biased region" description="Polar residues" evidence="2">
    <location>
        <begin position="1"/>
        <end position="14"/>
    </location>
</feature>
<dbReference type="PANTHER" id="PTHR21301:SF10">
    <property type="entry name" value="REVERSE TRANSCRIPTASE DOMAIN-CONTAINING PROTEIN"/>
    <property type="match status" value="1"/>
</dbReference>
<feature type="compositionally biased region" description="Low complexity" evidence="2">
    <location>
        <begin position="54"/>
        <end position="74"/>
    </location>
</feature>
<name>A0A818KC61_9BILA</name>
<dbReference type="EMBL" id="CAJNOG010002394">
    <property type="protein sequence ID" value="CAF1503053.1"/>
    <property type="molecule type" value="Genomic_DNA"/>
</dbReference>
<dbReference type="InterPro" id="IPR000477">
    <property type="entry name" value="RT_dom"/>
</dbReference>
<evidence type="ECO:0000256" key="1">
    <source>
        <dbReference type="SAM" id="Coils"/>
    </source>
</evidence>
<evidence type="ECO:0000259" key="3">
    <source>
        <dbReference type="PROSITE" id="PS50878"/>
    </source>
</evidence>
<feature type="region of interest" description="Disordered" evidence="2">
    <location>
        <begin position="53"/>
        <end position="74"/>
    </location>
</feature>
<evidence type="ECO:0000256" key="2">
    <source>
        <dbReference type="SAM" id="MobiDB-lite"/>
    </source>
</evidence>
<comment type="caution">
    <text evidence="5">The sequence shown here is derived from an EMBL/GenBank/DDBJ whole genome shotgun (WGS) entry which is preliminary data.</text>
</comment>
<dbReference type="Proteomes" id="UP000663844">
    <property type="component" value="Unassembled WGS sequence"/>
</dbReference>